<dbReference type="InterPro" id="IPR036907">
    <property type="entry name" value="5'-Nucleotdase_C_sf"/>
</dbReference>
<dbReference type="PANTHER" id="PTHR11575:SF24">
    <property type="entry name" value="5'-NUCLEOTIDASE"/>
    <property type="match status" value="1"/>
</dbReference>
<accession>A0ABU2KAS8</accession>
<dbReference type="InterPro" id="IPR008334">
    <property type="entry name" value="5'-Nucleotdase_C"/>
</dbReference>
<dbReference type="PANTHER" id="PTHR11575">
    <property type="entry name" value="5'-NUCLEOTIDASE-RELATED"/>
    <property type="match status" value="1"/>
</dbReference>
<protein>
    <submittedName>
        <fullName evidence="5">Bifunctional metallophosphatase/5'-nucleotidase</fullName>
    </submittedName>
</protein>
<dbReference type="Proteomes" id="UP001183222">
    <property type="component" value="Unassembled WGS sequence"/>
</dbReference>
<dbReference type="PRINTS" id="PR01607">
    <property type="entry name" value="APYRASEFAMLY"/>
</dbReference>
<dbReference type="RefSeq" id="WP_311346097.1">
    <property type="nucleotide sequence ID" value="NZ_JAVREI010000011.1"/>
</dbReference>
<evidence type="ECO:0000256" key="1">
    <source>
        <dbReference type="ARBA" id="ARBA00022729"/>
    </source>
</evidence>
<organism evidence="5 6">
    <name type="scientific">Blastococcus goldschmidtiae</name>
    <dbReference type="NCBI Taxonomy" id="3075546"/>
    <lineage>
        <taxon>Bacteria</taxon>
        <taxon>Bacillati</taxon>
        <taxon>Actinomycetota</taxon>
        <taxon>Actinomycetes</taxon>
        <taxon>Geodermatophilales</taxon>
        <taxon>Geodermatophilaceae</taxon>
        <taxon>Blastococcus</taxon>
    </lineage>
</organism>
<dbReference type="InterPro" id="IPR006179">
    <property type="entry name" value="5_nucleotidase/apyrase"/>
</dbReference>
<evidence type="ECO:0000313" key="6">
    <source>
        <dbReference type="Proteomes" id="UP001183222"/>
    </source>
</evidence>
<feature type="signal peptide" evidence="2">
    <location>
        <begin position="1"/>
        <end position="21"/>
    </location>
</feature>
<evidence type="ECO:0000313" key="5">
    <source>
        <dbReference type="EMBL" id="MDT0277291.1"/>
    </source>
</evidence>
<comment type="caution">
    <text evidence="5">The sequence shown here is derived from an EMBL/GenBank/DDBJ whole genome shotgun (WGS) entry which is preliminary data.</text>
</comment>
<keyword evidence="2" id="KW-0547">Nucleotide-binding</keyword>
<comment type="similarity">
    <text evidence="2">Belongs to the 5'-nucleotidase family.</text>
</comment>
<feature type="domain" description="Calcineurin-like phosphoesterase" evidence="3">
    <location>
        <begin position="50"/>
        <end position="335"/>
    </location>
</feature>
<keyword evidence="6" id="KW-1185">Reference proteome</keyword>
<dbReference type="PROSITE" id="PS51257">
    <property type="entry name" value="PROKAR_LIPOPROTEIN"/>
    <property type="match status" value="1"/>
</dbReference>
<feature type="chain" id="PRO_5044958764" evidence="2">
    <location>
        <begin position="22"/>
        <end position="617"/>
    </location>
</feature>
<dbReference type="InterPro" id="IPR029052">
    <property type="entry name" value="Metallo-depent_PP-like"/>
</dbReference>
<dbReference type="SUPFAM" id="SSF55816">
    <property type="entry name" value="5'-nucleotidase (syn. UDP-sugar hydrolase), C-terminal domain"/>
    <property type="match status" value="1"/>
</dbReference>
<dbReference type="InterPro" id="IPR004843">
    <property type="entry name" value="Calcineurin-like_PHP"/>
</dbReference>
<dbReference type="Gene3D" id="3.90.780.10">
    <property type="entry name" value="5'-Nucleotidase, C-terminal domain"/>
    <property type="match status" value="1"/>
</dbReference>
<keyword evidence="1 2" id="KW-0732">Signal</keyword>
<dbReference type="Pfam" id="PF00149">
    <property type="entry name" value="Metallophos"/>
    <property type="match status" value="1"/>
</dbReference>
<dbReference type="SUPFAM" id="SSF56300">
    <property type="entry name" value="Metallo-dependent phosphatases"/>
    <property type="match status" value="1"/>
</dbReference>
<evidence type="ECO:0000259" key="3">
    <source>
        <dbReference type="Pfam" id="PF00149"/>
    </source>
</evidence>
<proteinExistence type="inferred from homology"/>
<dbReference type="Gene3D" id="3.60.21.10">
    <property type="match status" value="1"/>
</dbReference>
<gene>
    <name evidence="5" type="ORF">RM425_15400</name>
</gene>
<reference evidence="6" key="1">
    <citation type="submission" date="2023-07" db="EMBL/GenBank/DDBJ databases">
        <title>30 novel species of actinomycetes from the DSMZ collection.</title>
        <authorList>
            <person name="Nouioui I."/>
        </authorList>
    </citation>
    <scope>NUCLEOTIDE SEQUENCE [LARGE SCALE GENOMIC DNA]</scope>
    <source>
        <strain evidence="6">DSM 46792</strain>
    </source>
</reference>
<sequence>MRSWSGVTGACLVTLALTAAACTGGQTSVHEDPVVEAAAPREPVATPVQILAMNDLHGRIAPPPDDEAVAVVDDGPGPDGLPGTADDGTAVLGGAAHLAATVQRVRADFGGPEEDSLLVSAGDLVGASIWASATYADEPTIEVLDALGLVASAAGNHEFDSGQDELFRLSGATDGTYLDDVGACDDVGTAGGSCFRNSAGERFAGAGFPYLAANVVDRDSGRPALPPYEVVTTSTGARIGFIGVVTTDTELFVRPSGLTGLEVEEPVAAANRYVSELQERGVEAIVLLAHEGGRQRPGGRLDSCAGDLAGSPMGELNAGLSPAVDAVVGGHTHSPYTCLLPDPAGQLRPVTQALTSGRSLTDLRFVVRSDGDVDRSSVTVTAVPVTREAEDERIAGVVDHWVQRAAARGDRPVATLVEDVREERAPDGPLGVLVADALLAAVRGPEFGDPVLAFMNHGMLRSDLLRESSGPGDPDGAVTQREVFRVMPMRFPVEVVTVSGADIRATLEQQFTGAPALRLSTSQGLSYRYDPARPAGDRVDPCSLTLDGARIDPAGSYRVAMTAYLREGGDGYTFFADGTDLASHTTGTDALAAHLAAASPVNAPAGGALPTAERLSC</sequence>
<name>A0ABU2KAS8_9ACTN</name>
<dbReference type="EMBL" id="JAVREI010000011">
    <property type="protein sequence ID" value="MDT0277291.1"/>
    <property type="molecule type" value="Genomic_DNA"/>
</dbReference>
<feature type="domain" description="5'-Nucleotidase C-terminal" evidence="4">
    <location>
        <begin position="419"/>
        <end position="576"/>
    </location>
</feature>
<dbReference type="Pfam" id="PF02872">
    <property type="entry name" value="5_nucleotid_C"/>
    <property type="match status" value="1"/>
</dbReference>
<evidence type="ECO:0000259" key="4">
    <source>
        <dbReference type="Pfam" id="PF02872"/>
    </source>
</evidence>
<evidence type="ECO:0000256" key="2">
    <source>
        <dbReference type="RuleBase" id="RU362119"/>
    </source>
</evidence>
<keyword evidence="2" id="KW-0378">Hydrolase</keyword>